<proteinExistence type="predicted"/>
<reference evidence="1 2" key="1">
    <citation type="submission" date="2021-06" db="EMBL/GenBank/DDBJ databases">
        <authorList>
            <person name="Palmer J.M."/>
        </authorList>
    </citation>
    <scope>NUCLEOTIDE SEQUENCE [LARGE SCALE GENOMIC DNA]</scope>
    <source>
        <strain evidence="1 2">CL_MEX2019</strain>
        <tissue evidence="1">Muscle</tissue>
    </source>
</reference>
<organism evidence="1 2">
    <name type="scientific">Characodon lateralis</name>
    <dbReference type="NCBI Taxonomy" id="208331"/>
    <lineage>
        <taxon>Eukaryota</taxon>
        <taxon>Metazoa</taxon>
        <taxon>Chordata</taxon>
        <taxon>Craniata</taxon>
        <taxon>Vertebrata</taxon>
        <taxon>Euteleostomi</taxon>
        <taxon>Actinopterygii</taxon>
        <taxon>Neopterygii</taxon>
        <taxon>Teleostei</taxon>
        <taxon>Neoteleostei</taxon>
        <taxon>Acanthomorphata</taxon>
        <taxon>Ovalentaria</taxon>
        <taxon>Atherinomorphae</taxon>
        <taxon>Cyprinodontiformes</taxon>
        <taxon>Goodeidae</taxon>
        <taxon>Characodon</taxon>
    </lineage>
</organism>
<sequence length="95" mass="10721">MTSLTSIGADFLRPPLLRFRRQRTPRSRRFHRNASLHEVSDEVTAVSILLNWVAQKDEAELALAKCTMAVFVIRGKKDTLQAPYDIGIVIEGGRN</sequence>
<dbReference type="EMBL" id="JAHUTJ010075341">
    <property type="protein sequence ID" value="MED6294149.1"/>
    <property type="molecule type" value="Genomic_DNA"/>
</dbReference>
<gene>
    <name evidence="1" type="ORF">CHARACLAT_018144</name>
</gene>
<name>A0ABU7F583_9TELE</name>
<protein>
    <submittedName>
        <fullName evidence="1">Uncharacterized protein</fullName>
    </submittedName>
</protein>
<keyword evidence="2" id="KW-1185">Reference proteome</keyword>
<accession>A0ABU7F583</accession>
<evidence type="ECO:0000313" key="2">
    <source>
        <dbReference type="Proteomes" id="UP001352852"/>
    </source>
</evidence>
<dbReference type="Proteomes" id="UP001352852">
    <property type="component" value="Unassembled WGS sequence"/>
</dbReference>
<evidence type="ECO:0000313" key="1">
    <source>
        <dbReference type="EMBL" id="MED6294149.1"/>
    </source>
</evidence>
<comment type="caution">
    <text evidence="1">The sequence shown here is derived from an EMBL/GenBank/DDBJ whole genome shotgun (WGS) entry which is preliminary data.</text>
</comment>